<proteinExistence type="inferred from homology"/>
<protein>
    <submittedName>
        <fullName evidence="4">Multicomponent Na+:H+ antiporter subunit G</fullName>
    </submittedName>
</protein>
<organism evidence="4 5">
    <name type="scientific">Pseudokineococcus lusitanus</name>
    <dbReference type="NCBI Taxonomy" id="763993"/>
    <lineage>
        <taxon>Bacteria</taxon>
        <taxon>Bacillati</taxon>
        <taxon>Actinomycetota</taxon>
        <taxon>Actinomycetes</taxon>
        <taxon>Kineosporiales</taxon>
        <taxon>Kineosporiaceae</taxon>
        <taxon>Pseudokineococcus</taxon>
    </lineage>
</organism>
<comment type="similarity">
    <text evidence="1">Belongs to the CPA3 antiporters (TC 2.A.63) subunit G family.</text>
</comment>
<evidence type="ECO:0000256" key="3">
    <source>
        <dbReference type="SAM" id="Phobius"/>
    </source>
</evidence>
<feature type="transmembrane region" description="Helical" evidence="3">
    <location>
        <begin position="40"/>
        <end position="59"/>
    </location>
</feature>
<feature type="transmembrane region" description="Helical" evidence="3">
    <location>
        <begin position="6"/>
        <end position="28"/>
    </location>
</feature>
<dbReference type="GO" id="GO:0015385">
    <property type="term" value="F:sodium:proton antiporter activity"/>
    <property type="evidence" value="ECO:0007669"/>
    <property type="project" value="TreeGrafter"/>
</dbReference>
<comment type="caution">
    <text evidence="4">The sequence shown here is derived from an EMBL/GenBank/DDBJ whole genome shotgun (WGS) entry which is preliminary data.</text>
</comment>
<dbReference type="PANTHER" id="PTHR34703">
    <property type="entry name" value="ANTIPORTER SUBUNIT MNHG2-RELATED"/>
    <property type="match status" value="1"/>
</dbReference>
<dbReference type="PANTHER" id="PTHR34703:SF1">
    <property type="entry name" value="ANTIPORTER SUBUNIT MNHG2-RELATED"/>
    <property type="match status" value="1"/>
</dbReference>
<keyword evidence="3" id="KW-0812">Transmembrane</keyword>
<dbReference type="RefSeq" id="WP_123380242.1">
    <property type="nucleotide sequence ID" value="NZ_RJKN01000005.1"/>
</dbReference>
<feature type="compositionally biased region" description="Basic and acidic residues" evidence="2">
    <location>
        <begin position="101"/>
        <end position="113"/>
    </location>
</feature>
<reference evidence="4 5" key="1">
    <citation type="journal article" date="2015" name="Stand. Genomic Sci.">
        <title>Genomic Encyclopedia of Bacterial and Archaeal Type Strains, Phase III: the genomes of soil and plant-associated and newly described type strains.</title>
        <authorList>
            <person name="Whitman W.B."/>
            <person name="Woyke T."/>
            <person name="Klenk H.P."/>
            <person name="Zhou Y."/>
            <person name="Lilburn T.G."/>
            <person name="Beck B.J."/>
            <person name="De Vos P."/>
            <person name="Vandamme P."/>
            <person name="Eisen J.A."/>
            <person name="Garrity G."/>
            <person name="Hugenholtz P."/>
            <person name="Kyrpides N.C."/>
        </authorList>
    </citation>
    <scope>NUCLEOTIDE SEQUENCE [LARGE SCALE GENOMIC DNA]</scope>
    <source>
        <strain evidence="4 5">CECT 7306</strain>
    </source>
</reference>
<dbReference type="InterPro" id="IPR005133">
    <property type="entry name" value="PhaG_MnhG_YufB"/>
</dbReference>
<dbReference type="OrthoDB" id="3214257at2"/>
<evidence type="ECO:0000313" key="5">
    <source>
        <dbReference type="Proteomes" id="UP000276232"/>
    </source>
</evidence>
<evidence type="ECO:0000256" key="2">
    <source>
        <dbReference type="SAM" id="MobiDB-lite"/>
    </source>
</evidence>
<accession>A0A3N1HK52</accession>
<dbReference type="Pfam" id="PF03334">
    <property type="entry name" value="PhaG_MnhG_YufB"/>
    <property type="match status" value="1"/>
</dbReference>
<feature type="transmembrane region" description="Helical" evidence="3">
    <location>
        <begin position="65"/>
        <end position="84"/>
    </location>
</feature>
<dbReference type="EMBL" id="RJKN01000005">
    <property type="protein sequence ID" value="ROP42860.1"/>
    <property type="molecule type" value="Genomic_DNA"/>
</dbReference>
<evidence type="ECO:0000256" key="1">
    <source>
        <dbReference type="ARBA" id="ARBA00008404"/>
    </source>
</evidence>
<keyword evidence="3" id="KW-0472">Membrane</keyword>
<name>A0A3N1HK52_9ACTN</name>
<feature type="region of interest" description="Disordered" evidence="2">
    <location>
        <begin position="101"/>
        <end position="126"/>
    </location>
</feature>
<gene>
    <name evidence="4" type="ORF">EDC03_2147</name>
</gene>
<dbReference type="AlphaFoldDB" id="A0A3N1HK52"/>
<dbReference type="InParanoid" id="A0A3N1HK52"/>
<dbReference type="Proteomes" id="UP000276232">
    <property type="component" value="Unassembled WGS sequence"/>
</dbReference>
<evidence type="ECO:0000313" key="4">
    <source>
        <dbReference type="EMBL" id="ROP42860.1"/>
    </source>
</evidence>
<keyword evidence="5" id="KW-1185">Reference proteome</keyword>
<sequence length="126" mass="12390">MSGVTVVVGLVLLVVGALLVGVAALGLLRLPDVYTRANAVTKAAALGLVLVLLGGLALAPEVGSVLTLVVAVALQLFTVPIAGYEVGQAARLSGAPLSPLTHHDEVGLPRTDDDAGAPAGDGAGRP</sequence>
<keyword evidence="3" id="KW-1133">Transmembrane helix</keyword>